<sequence length="62" mass="7183">TPVIVERQRATERDRVKVTLGALLLLVMCPCTEFQAYSQTGRSLFRRCVIKVLWSKVLRCWG</sequence>
<evidence type="ECO:0000313" key="2">
    <source>
        <dbReference type="Proteomes" id="UP001519460"/>
    </source>
</evidence>
<evidence type="ECO:0000313" key="1">
    <source>
        <dbReference type="EMBL" id="KAK7473387.1"/>
    </source>
</evidence>
<protein>
    <submittedName>
        <fullName evidence="1">Uncharacterized protein</fullName>
    </submittedName>
</protein>
<dbReference type="EMBL" id="JACVVK020000472">
    <property type="protein sequence ID" value="KAK7473387.1"/>
    <property type="molecule type" value="Genomic_DNA"/>
</dbReference>
<dbReference type="Proteomes" id="UP001519460">
    <property type="component" value="Unassembled WGS sequence"/>
</dbReference>
<gene>
    <name evidence="1" type="ORF">BaRGS_00035360</name>
</gene>
<dbReference type="AlphaFoldDB" id="A0ABD0JG96"/>
<accession>A0ABD0JG96</accession>
<feature type="non-terminal residue" evidence="1">
    <location>
        <position position="1"/>
    </location>
</feature>
<proteinExistence type="predicted"/>
<keyword evidence="2" id="KW-1185">Reference proteome</keyword>
<organism evidence="1 2">
    <name type="scientific">Batillaria attramentaria</name>
    <dbReference type="NCBI Taxonomy" id="370345"/>
    <lineage>
        <taxon>Eukaryota</taxon>
        <taxon>Metazoa</taxon>
        <taxon>Spiralia</taxon>
        <taxon>Lophotrochozoa</taxon>
        <taxon>Mollusca</taxon>
        <taxon>Gastropoda</taxon>
        <taxon>Caenogastropoda</taxon>
        <taxon>Sorbeoconcha</taxon>
        <taxon>Cerithioidea</taxon>
        <taxon>Batillariidae</taxon>
        <taxon>Batillaria</taxon>
    </lineage>
</organism>
<reference evidence="1 2" key="1">
    <citation type="journal article" date="2023" name="Sci. Data">
        <title>Genome assembly of the Korean intertidal mud-creeper Batillaria attramentaria.</title>
        <authorList>
            <person name="Patra A.K."/>
            <person name="Ho P.T."/>
            <person name="Jun S."/>
            <person name="Lee S.J."/>
            <person name="Kim Y."/>
            <person name="Won Y.J."/>
        </authorList>
    </citation>
    <scope>NUCLEOTIDE SEQUENCE [LARGE SCALE GENOMIC DNA]</scope>
    <source>
        <strain evidence="1">Wonlab-2016</strain>
    </source>
</reference>
<comment type="caution">
    <text evidence="1">The sequence shown here is derived from an EMBL/GenBank/DDBJ whole genome shotgun (WGS) entry which is preliminary data.</text>
</comment>
<name>A0ABD0JG96_9CAEN</name>